<gene>
    <name evidence="6 8" type="primary">ruvA</name>
    <name evidence="8" type="ORF">EGN60_02510</name>
    <name evidence="9" type="ORF">FJM01_02400</name>
</gene>
<evidence type="ECO:0000256" key="3">
    <source>
        <dbReference type="ARBA" id="ARBA00023125"/>
    </source>
</evidence>
<evidence type="ECO:0000256" key="1">
    <source>
        <dbReference type="ARBA" id="ARBA00022490"/>
    </source>
</evidence>
<keyword evidence="2 6" id="KW-0227">DNA damage</keyword>
<dbReference type="HAMAP" id="MF_00031">
    <property type="entry name" value="DNA_HJ_migration_RuvA"/>
    <property type="match status" value="1"/>
</dbReference>
<dbReference type="EMBL" id="VFSY01000025">
    <property type="protein sequence ID" value="TPI01586.1"/>
    <property type="molecule type" value="Genomic_DNA"/>
</dbReference>
<dbReference type="Proteomes" id="UP000275883">
    <property type="component" value="Chromosome"/>
</dbReference>
<evidence type="ECO:0000313" key="8">
    <source>
        <dbReference type="EMBL" id="AZG68812.1"/>
    </source>
</evidence>
<dbReference type="Proteomes" id="UP000317904">
    <property type="component" value="Unassembled WGS sequence"/>
</dbReference>
<dbReference type="Pfam" id="PF01330">
    <property type="entry name" value="RuvA_N"/>
    <property type="match status" value="1"/>
</dbReference>
<reference evidence="9 11" key="2">
    <citation type="submission" date="2019-06" db="EMBL/GenBank/DDBJ databases">
        <title>A comparative genomics study of ostrich specific Mycoplasmas.</title>
        <authorList>
            <person name="Botes A."/>
            <person name="Nel T."/>
        </authorList>
    </citation>
    <scope>NUCLEOTIDE SEQUENCE [LARGE SCALE GENOMIC DNA]</scope>
    <source>
        <strain evidence="9 11">Ms01</strain>
    </source>
</reference>
<comment type="function">
    <text evidence="6">The RuvA-RuvB-RuvC complex processes Holliday junction (HJ) DNA during genetic recombination and DNA repair, while the RuvA-RuvB complex plays an important role in the rescue of blocked DNA replication forks via replication fork reversal (RFR). RuvA specifically binds to HJ cruciform DNA, conferring on it an open structure. The RuvB hexamer acts as an ATP-dependent pump, pulling dsDNA into and through the RuvAB complex. HJ branch migration allows RuvC to scan DNA until it finds its consensus sequence, where it cleaves and resolves the cruciform DNA.</text>
</comment>
<dbReference type="InterPro" id="IPR003583">
    <property type="entry name" value="Hlx-hairpin-Hlx_DNA-bd_motif"/>
</dbReference>
<dbReference type="EMBL" id="CP034044">
    <property type="protein sequence ID" value="AZG68812.1"/>
    <property type="molecule type" value="Genomic_DNA"/>
</dbReference>
<comment type="similarity">
    <text evidence="6">Belongs to the RuvA family.</text>
</comment>
<evidence type="ECO:0000256" key="2">
    <source>
        <dbReference type="ARBA" id="ARBA00022763"/>
    </source>
</evidence>
<comment type="caution">
    <text evidence="6">Lacks conserved residue(s) required for the propagation of feature annotation.</text>
</comment>
<accession>A0A502MIL8</accession>
<reference evidence="8 10" key="1">
    <citation type="submission" date="2018-11" db="EMBL/GenBank/DDBJ databases">
        <title>Genome sequence of Mycoplasma struthionis sp. nov.</title>
        <authorList>
            <person name="Spergser J."/>
        </authorList>
    </citation>
    <scope>NUCLEOTIDE SEQUENCE [LARGE SCALE GENOMIC DNA]</scope>
    <source>
        <strain evidence="8 10">237IA</strain>
    </source>
</reference>
<protein>
    <recommendedName>
        <fullName evidence="6">Holliday junction branch migration complex subunit RuvA</fullName>
    </recommendedName>
</protein>
<evidence type="ECO:0000313" key="9">
    <source>
        <dbReference type="EMBL" id="TPI01586.1"/>
    </source>
</evidence>
<dbReference type="SUPFAM" id="SSF47781">
    <property type="entry name" value="RuvA domain 2-like"/>
    <property type="match status" value="1"/>
</dbReference>
<organism evidence="8 10">
    <name type="scientific">Mycoplasma struthionis</name>
    <dbReference type="NCBI Taxonomy" id="538220"/>
    <lineage>
        <taxon>Bacteria</taxon>
        <taxon>Bacillati</taxon>
        <taxon>Mycoplasmatota</taxon>
        <taxon>Mollicutes</taxon>
        <taxon>Mycoplasmataceae</taxon>
        <taxon>Mycoplasma</taxon>
    </lineage>
</organism>
<evidence type="ECO:0000256" key="4">
    <source>
        <dbReference type="ARBA" id="ARBA00023172"/>
    </source>
</evidence>
<dbReference type="GO" id="GO:0009378">
    <property type="term" value="F:four-way junction helicase activity"/>
    <property type="evidence" value="ECO:0007669"/>
    <property type="project" value="InterPro"/>
</dbReference>
<dbReference type="GO" id="GO:0048476">
    <property type="term" value="C:Holliday junction resolvase complex"/>
    <property type="evidence" value="ECO:0007669"/>
    <property type="project" value="UniProtKB-UniRule"/>
</dbReference>
<sequence>MKIYIYGKIVHVNTNYLILEHHGQGDLIYVPNIQRFKKDENKKIFISNFINEYNKVTYGFENFKELVIFEDLIMLQGLGPKTAISILNAGWELVLNYIAEGNSEALANIPYVSTKIANNIIFAYKEKYNKFLAKMDNEDMTKIKEKNTKNSLISKFEETMKMLGFKNQQISYAMSKMQISENIEQSVEEAIKLISQRANETRV</sequence>
<dbReference type="SMART" id="SM00278">
    <property type="entry name" value="HhH1"/>
    <property type="match status" value="2"/>
</dbReference>
<feature type="domain" description="Helix-hairpin-helix DNA-binding motif class 1" evidence="7">
    <location>
        <begin position="104"/>
        <end position="123"/>
    </location>
</feature>
<dbReference type="GO" id="GO:0005737">
    <property type="term" value="C:cytoplasm"/>
    <property type="evidence" value="ECO:0007669"/>
    <property type="project" value="UniProtKB-SubCell"/>
</dbReference>
<dbReference type="GO" id="GO:0005524">
    <property type="term" value="F:ATP binding"/>
    <property type="evidence" value="ECO:0007669"/>
    <property type="project" value="InterPro"/>
</dbReference>
<name>A0A3G8LIU7_9MOLU</name>
<evidence type="ECO:0000256" key="5">
    <source>
        <dbReference type="ARBA" id="ARBA00023204"/>
    </source>
</evidence>
<dbReference type="InterPro" id="IPR010994">
    <property type="entry name" value="RuvA_2-like"/>
</dbReference>
<proteinExistence type="inferred from homology"/>
<dbReference type="Gene3D" id="1.10.150.20">
    <property type="entry name" value="5' to 3' exonuclease, C-terminal subdomain"/>
    <property type="match status" value="1"/>
</dbReference>
<evidence type="ECO:0000313" key="11">
    <source>
        <dbReference type="Proteomes" id="UP000317904"/>
    </source>
</evidence>
<dbReference type="GO" id="GO:0006310">
    <property type="term" value="P:DNA recombination"/>
    <property type="evidence" value="ECO:0007669"/>
    <property type="project" value="UniProtKB-UniRule"/>
</dbReference>
<evidence type="ECO:0000313" key="10">
    <source>
        <dbReference type="Proteomes" id="UP000275883"/>
    </source>
</evidence>
<dbReference type="NCBIfam" id="TIGR00084">
    <property type="entry name" value="ruvA"/>
    <property type="match status" value="1"/>
</dbReference>
<evidence type="ECO:0000256" key="6">
    <source>
        <dbReference type="HAMAP-Rule" id="MF_00031"/>
    </source>
</evidence>
<keyword evidence="5 6" id="KW-0234">DNA repair</keyword>
<keyword evidence="4 6" id="KW-0233">DNA recombination</keyword>
<feature type="domain" description="Helix-hairpin-helix DNA-binding motif class 1" evidence="7">
    <location>
        <begin position="70"/>
        <end position="89"/>
    </location>
</feature>
<feature type="region of interest" description="Domain III" evidence="6">
    <location>
        <begin position="148"/>
        <end position="203"/>
    </location>
</feature>
<dbReference type="InterPro" id="IPR000085">
    <property type="entry name" value="RuvA"/>
</dbReference>
<accession>A0A3G8LIU7</accession>
<comment type="subcellular location">
    <subcellularLocation>
        <location evidence="6">Cytoplasm</location>
    </subcellularLocation>
</comment>
<dbReference type="GO" id="GO:0006281">
    <property type="term" value="P:DNA repair"/>
    <property type="evidence" value="ECO:0007669"/>
    <property type="project" value="UniProtKB-UniRule"/>
</dbReference>
<dbReference type="KEGG" id="mstr:EGN60_02510"/>
<dbReference type="Pfam" id="PF14520">
    <property type="entry name" value="HHH_5"/>
    <property type="match status" value="1"/>
</dbReference>
<comment type="subunit">
    <text evidence="6">Homotetramer. Forms an RuvA(8)-RuvB(12)-Holliday junction (HJ) complex. HJ DNA is sandwiched between 2 RuvA tetramers; dsDNA enters through RuvA and exits via RuvB. An RuvB hexamer assembles on each DNA strand where it exits the tetramer. Each RuvB hexamer is contacted by two RuvA subunits (via domain III) on 2 adjacent RuvB subunits; this complex drives branch migration. In the full resolvosome a probable DNA-RuvA(4)-RuvB(12)-RuvC(2) complex forms which resolves the HJ.</text>
</comment>
<evidence type="ECO:0000259" key="7">
    <source>
        <dbReference type="SMART" id="SM00278"/>
    </source>
</evidence>
<dbReference type="OrthoDB" id="5293449at2"/>
<dbReference type="InterPro" id="IPR013849">
    <property type="entry name" value="DNA_helicase_Holl-junc_RuvA_I"/>
</dbReference>
<keyword evidence="3 6" id="KW-0238">DNA-binding</keyword>
<comment type="domain">
    <text evidence="6">Has three domains with a flexible linker between the domains II and III and assumes an 'L' shape. Domain III is highly mobile and contacts RuvB.</text>
</comment>
<keyword evidence="1 6" id="KW-0963">Cytoplasm</keyword>
<dbReference type="RefSeq" id="WP_124724505.1">
    <property type="nucleotide sequence ID" value="NZ_CP034044.1"/>
</dbReference>
<dbReference type="AlphaFoldDB" id="A0A3G8LIU7"/>
<dbReference type="GO" id="GO:0000400">
    <property type="term" value="F:four-way junction DNA binding"/>
    <property type="evidence" value="ECO:0007669"/>
    <property type="project" value="UniProtKB-UniRule"/>
</dbReference>
<keyword evidence="10" id="KW-1185">Reference proteome</keyword>